<evidence type="ECO:0000313" key="2">
    <source>
        <dbReference type="EMBL" id="CAG5003716.1"/>
    </source>
</evidence>
<keyword evidence="1" id="KW-0812">Transmembrane</keyword>
<keyword evidence="1" id="KW-0472">Membrane</keyword>
<protein>
    <submittedName>
        <fullName evidence="2">Uncharacterized protein</fullName>
    </submittedName>
</protein>
<name>A0A916JH77_9BACT</name>
<evidence type="ECO:0000256" key="1">
    <source>
        <dbReference type="SAM" id="Phobius"/>
    </source>
</evidence>
<dbReference type="Proteomes" id="UP000680038">
    <property type="component" value="Unassembled WGS sequence"/>
</dbReference>
<evidence type="ECO:0000313" key="3">
    <source>
        <dbReference type="Proteomes" id="UP000680038"/>
    </source>
</evidence>
<reference evidence="2" key="1">
    <citation type="submission" date="2021-04" db="EMBL/GenBank/DDBJ databases">
        <authorList>
            <person name="Rodrigo-Torres L."/>
            <person name="Arahal R. D."/>
            <person name="Lucena T."/>
        </authorList>
    </citation>
    <scope>NUCLEOTIDE SEQUENCE</scope>
    <source>
        <strain evidence="2">CECT 9275</strain>
    </source>
</reference>
<gene>
    <name evidence="2" type="ORF">DYBT9275_03215</name>
</gene>
<accession>A0A916JH77</accession>
<dbReference type="AlphaFoldDB" id="A0A916JH77"/>
<comment type="caution">
    <text evidence="2">The sequence shown here is derived from an EMBL/GenBank/DDBJ whole genome shotgun (WGS) entry which is preliminary data.</text>
</comment>
<dbReference type="EMBL" id="CAJRAF010000002">
    <property type="protein sequence ID" value="CAG5003716.1"/>
    <property type="molecule type" value="Genomic_DNA"/>
</dbReference>
<proteinExistence type="predicted"/>
<keyword evidence="1" id="KW-1133">Transmembrane helix</keyword>
<sequence>MTDVHSATKRLSSGAYIATFLILLLILVIFGDLFVFILGTIGLTITFAYFYKGNSHADAHHEHSH</sequence>
<organism evidence="2 3">
    <name type="scientific">Dyadobacter helix</name>
    <dbReference type="NCBI Taxonomy" id="2822344"/>
    <lineage>
        <taxon>Bacteria</taxon>
        <taxon>Pseudomonadati</taxon>
        <taxon>Bacteroidota</taxon>
        <taxon>Cytophagia</taxon>
        <taxon>Cytophagales</taxon>
        <taxon>Spirosomataceae</taxon>
        <taxon>Dyadobacter</taxon>
    </lineage>
</organism>
<keyword evidence="3" id="KW-1185">Reference proteome</keyword>
<dbReference type="RefSeq" id="WP_215239744.1">
    <property type="nucleotide sequence ID" value="NZ_CAJRAF010000002.1"/>
</dbReference>
<feature type="transmembrane region" description="Helical" evidence="1">
    <location>
        <begin position="20"/>
        <end position="51"/>
    </location>
</feature>